<proteinExistence type="predicted"/>
<keyword evidence="2" id="KW-0812">Transmembrane</keyword>
<name>A0A0G0PU12_9BACT</name>
<dbReference type="AlphaFoldDB" id="A0A0G0PU12"/>
<evidence type="ECO:0000313" key="4">
    <source>
        <dbReference type="Proteomes" id="UP000034539"/>
    </source>
</evidence>
<organism evidence="3 4">
    <name type="scientific">Candidatus Gottesmanbacteria bacterium GW2011_GWC2_39_8</name>
    <dbReference type="NCBI Taxonomy" id="1618450"/>
    <lineage>
        <taxon>Bacteria</taxon>
        <taxon>Candidatus Gottesmaniibacteriota</taxon>
    </lineage>
</organism>
<dbReference type="Proteomes" id="UP000034539">
    <property type="component" value="Unassembled WGS sequence"/>
</dbReference>
<sequence length="320" mass="35934">MSKILSIIIWIFIAVLSVPTVLVLVSWNSLPEDAFYPTKIAMESFLLRAVSVSPVLAGQLEMKYSDRRFTEAEKMILDKKNSAGLEQFLQQVRSANIRIASVSDPAVKQKLKAELLVSLSDYDQKLTQTKEKLVIQDNGILPTTSMQLTGNDNKSGTENNYPVNDNTNTAGNSGIQRTVTNSVSETVNTQKEQLVYLPPTTVSRTYPTITTRPVRQSNSTLPTSTVIPTLVPTQIPLKISTPVPEQKAEKIQTEEVVQTINNTQKEISSMITDLKKEEKNQEPRTEDLEPRTKDQELRTKNQEQITKNSDKKENNKEKKD</sequence>
<feature type="compositionally biased region" description="Basic and acidic residues" evidence="1">
    <location>
        <begin position="308"/>
        <end position="320"/>
    </location>
</feature>
<evidence type="ECO:0000256" key="1">
    <source>
        <dbReference type="SAM" id="MobiDB-lite"/>
    </source>
</evidence>
<gene>
    <name evidence="3" type="ORF">UT63_C0071G0008</name>
</gene>
<feature type="compositionally biased region" description="Basic and acidic residues" evidence="1">
    <location>
        <begin position="273"/>
        <end position="301"/>
    </location>
</feature>
<evidence type="ECO:0008006" key="5">
    <source>
        <dbReference type="Google" id="ProtNLM"/>
    </source>
</evidence>
<evidence type="ECO:0000313" key="3">
    <source>
        <dbReference type="EMBL" id="KKR31403.1"/>
    </source>
</evidence>
<feature type="transmembrane region" description="Helical" evidence="2">
    <location>
        <begin position="7"/>
        <end position="28"/>
    </location>
</feature>
<evidence type="ECO:0000256" key="2">
    <source>
        <dbReference type="SAM" id="Phobius"/>
    </source>
</evidence>
<feature type="region of interest" description="Disordered" evidence="1">
    <location>
        <begin position="145"/>
        <end position="175"/>
    </location>
</feature>
<protein>
    <recommendedName>
        <fullName evidence="5">DUF5667 domain-containing protein</fullName>
    </recommendedName>
</protein>
<dbReference type="EMBL" id="LBXN01000071">
    <property type="protein sequence ID" value="KKR31403.1"/>
    <property type="molecule type" value="Genomic_DNA"/>
</dbReference>
<reference evidence="3 4" key="1">
    <citation type="journal article" date="2015" name="Nature">
        <title>rRNA introns, odd ribosomes, and small enigmatic genomes across a large radiation of phyla.</title>
        <authorList>
            <person name="Brown C.T."/>
            <person name="Hug L.A."/>
            <person name="Thomas B.C."/>
            <person name="Sharon I."/>
            <person name="Castelle C.J."/>
            <person name="Singh A."/>
            <person name="Wilkins M.J."/>
            <person name="Williams K.H."/>
            <person name="Banfield J.F."/>
        </authorList>
    </citation>
    <scope>NUCLEOTIDE SEQUENCE [LARGE SCALE GENOMIC DNA]</scope>
</reference>
<keyword evidence="2" id="KW-1133">Transmembrane helix</keyword>
<keyword evidence="2" id="KW-0472">Membrane</keyword>
<feature type="region of interest" description="Disordered" evidence="1">
    <location>
        <begin position="271"/>
        <end position="320"/>
    </location>
</feature>
<accession>A0A0G0PU12</accession>
<comment type="caution">
    <text evidence="3">The sequence shown here is derived from an EMBL/GenBank/DDBJ whole genome shotgun (WGS) entry which is preliminary data.</text>
</comment>